<organism evidence="2 3">
    <name type="scientific">Trametes coccinea (strain BRFM310)</name>
    <name type="common">Pycnoporus coccineus</name>
    <dbReference type="NCBI Taxonomy" id="1353009"/>
    <lineage>
        <taxon>Eukaryota</taxon>
        <taxon>Fungi</taxon>
        <taxon>Dikarya</taxon>
        <taxon>Basidiomycota</taxon>
        <taxon>Agaricomycotina</taxon>
        <taxon>Agaricomycetes</taxon>
        <taxon>Polyporales</taxon>
        <taxon>Polyporaceae</taxon>
        <taxon>Trametes</taxon>
    </lineage>
</organism>
<dbReference type="EMBL" id="KZ084095">
    <property type="protein sequence ID" value="OSD04882.1"/>
    <property type="molecule type" value="Genomic_DNA"/>
</dbReference>
<feature type="region of interest" description="Disordered" evidence="1">
    <location>
        <begin position="1"/>
        <end position="28"/>
    </location>
</feature>
<evidence type="ECO:0000256" key="1">
    <source>
        <dbReference type="SAM" id="MobiDB-lite"/>
    </source>
</evidence>
<reference evidence="2 3" key="1">
    <citation type="journal article" date="2015" name="Biotechnol. Biofuels">
        <title>Enhanced degradation of softwood versus hardwood by the white-rot fungus Pycnoporus coccineus.</title>
        <authorList>
            <person name="Couturier M."/>
            <person name="Navarro D."/>
            <person name="Chevret D."/>
            <person name="Henrissat B."/>
            <person name="Piumi F."/>
            <person name="Ruiz-Duenas F.J."/>
            <person name="Martinez A.T."/>
            <person name="Grigoriev I.V."/>
            <person name="Riley R."/>
            <person name="Lipzen A."/>
            <person name="Berrin J.G."/>
            <person name="Master E.R."/>
            <person name="Rosso M.N."/>
        </authorList>
    </citation>
    <scope>NUCLEOTIDE SEQUENCE [LARGE SCALE GENOMIC DNA]</scope>
    <source>
        <strain evidence="2 3">BRFM310</strain>
    </source>
</reference>
<dbReference type="Proteomes" id="UP000193067">
    <property type="component" value="Unassembled WGS sequence"/>
</dbReference>
<dbReference type="GO" id="GO:0002682">
    <property type="term" value="P:regulation of immune system process"/>
    <property type="evidence" value="ECO:0007669"/>
    <property type="project" value="InterPro"/>
</dbReference>
<name>A0A1Y2IY48_TRAC3</name>
<dbReference type="Gene3D" id="2.60.40.1790">
    <property type="entry name" value="Fungal immunomodulatory protein Fve"/>
    <property type="match status" value="1"/>
</dbReference>
<dbReference type="GO" id="GO:0030246">
    <property type="term" value="F:carbohydrate binding"/>
    <property type="evidence" value="ECO:0007669"/>
    <property type="project" value="InterPro"/>
</dbReference>
<keyword evidence="3" id="KW-1185">Reference proteome</keyword>
<gene>
    <name evidence="2" type="ORF">PYCCODRAFT_80106</name>
</gene>
<dbReference type="InterPro" id="IPR036344">
    <property type="entry name" value="FIP_sf"/>
</dbReference>
<protein>
    <submittedName>
        <fullName evidence="2">Fve-domain-containing protein</fullName>
    </submittedName>
</protein>
<dbReference type="OrthoDB" id="10261027at2759"/>
<dbReference type="InterPro" id="IPR053742">
    <property type="entry name" value="Fungal_ImmunoLectin_sf"/>
</dbReference>
<accession>A0A1Y2IY48</accession>
<evidence type="ECO:0000313" key="3">
    <source>
        <dbReference type="Proteomes" id="UP000193067"/>
    </source>
</evidence>
<dbReference type="InterPro" id="IPR015339">
    <property type="entry name" value="Immunomodulatory_FIP-Fve_fun"/>
</dbReference>
<dbReference type="Pfam" id="PF09259">
    <property type="entry name" value="Fve"/>
    <property type="match status" value="1"/>
</dbReference>
<evidence type="ECO:0000313" key="2">
    <source>
        <dbReference type="EMBL" id="OSD04882.1"/>
    </source>
</evidence>
<sequence length="241" mass="27163">MPLQTAHLEPARCRRKSRPGTLRVNWSRDNATFSSPDLSSHSHSGGAGRIISTTDYFPCIVADHGHSRVLSGAFDYVCFSCPPWPGDKTLHRPGRDYLKERPSSRYKKACGSKRYPHPLSDSDSPLAFTMSDSSSMMLYLTSTMHTINIDYNPKWARGSPSSFIDNVTFPRVLADKAYTYRVYKDDTDLGVRKSYAIQGDGSQKVNFLEYNKGHGIPDSSTIRVYVIHPDTENQYLVAKWN</sequence>
<dbReference type="SMR" id="A0A1Y2IY48"/>
<dbReference type="AlphaFoldDB" id="A0A1Y2IY48"/>
<proteinExistence type="predicted"/>
<dbReference type="SUPFAM" id="SSF101542">
    <property type="entry name" value="Fungal immunomodulatory protein, FIP"/>
    <property type="match status" value="1"/>
</dbReference>